<name>A0ABV8BMA7_9PSEU</name>
<organism evidence="1 2">
    <name type="scientific">Lentzea rhizosphaerae</name>
    <dbReference type="NCBI Taxonomy" id="2041025"/>
    <lineage>
        <taxon>Bacteria</taxon>
        <taxon>Bacillati</taxon>
        <taxon>Actinomycetota</taxon>
        <taxon>Actinomycetes</taxon>
        <taxon>Pseudonocardiales</taxon>
        <taxon>Pseudonocardiaceae</taxon>
        <taxon>Lentzea</taxon>
    </lineage>
</organism>
<accession>A0ABV8BMA7</accession>
<dbReference type="InterPro" id="IPR036366">
    <property type="entry name" value="PGBDSf"/>
</dbReference>
<proteinExistence type="predicted"/>
<dbReference type="InterPro" id="IPR036365">
    <property type="entry name" value="PGBD-like_sf"/>
</dbReference>
<dbReference type="Gene3D" id="1.10.101.10">
    <property type="entry name" value="PGBD-like superfamily/PGBD"/>
    <property type="match status" value="1"/>
</dbReference>
<keyword evidence="2" id="KW-1185">Reference proteome</keyword>
<dbReference type="RefSeq" id="WP_382369905.1">
    <property type="nucleotide sequence ID" value="NZ_JBHRZI010000008.1"/>
</dbReference>
<dbReference type="EMBL" id="JBHRZI010000008">
    <property type="protein sequence ID" value="MFC3890990.1"/>
    <property type="molecule type" value="Genomic_DNA"/>
</dbReference>
<protein>
    <submittedName>
        <fullName evidence="1">Peptidoglycan-binding protein</fullName>
    </submittedName>
</protein>
<sequence length="359" mass="38947">MALESARFRGDPVLERIARNDTSAFLRFGAKGEHVRKVQFALIDLGFGIPDGATGNFLQQTSAAVVAYKTSRGLTPNDPVAGVGTITTLDREWAMPFADRDEWLSWQTRLIPEFNFTRADELARRRSGRGFVLNPLSAWLPSAFRDGIFTALTALLDPAGSPLGQFTPAASWGASPLDTYHCHVVIDTANVGPAWQGFQGFSRAIDQRMAEMMRQADQAGQEGTPAWTAAYRALLLAPGNPGFTQRIANLLNDIARESQNTGVPVKLVWHTFEHAAWRPVEIGSNDPRRAWLNVVTPVAGPVTQWPFPVTDVAFAANVAQLLGLAVIVDKTGTVTVAAQTRTEAAALAGLDKKRIDDAT</sequence>
<dbReference type="SUPFAM" id="SSF47090">
    <property type="entry name" value="PGBD-like"/>
    <property type="match status" value="1"/>
</dbReference>
<dbReference type="Proteomes" id="UP001595690">
    <property type="component" value="Unassembled WGS sequence"/>
</dbReference>
<reference evidence="2" key="1">
    <citation type="journal article" date="2019" name="Int. J. Syst. Evol. Microbiol.">
        <title>The Global Catalogue of Microorganisms (GCM) 10K type strain sequencing project: providing services to taxonomists for standard genome sequencing and annotation.</title>
        <authorList>
            <consortium name="The Broad Institute Genomics Platform"/>
            <consortium name="The Broad Institute Genome Sequencing Center for Infectious Disease"/>
            <person name="Wu L."/>
            <person name="Ma J."/>
        </authorList>
    </citation>
    <scope>NUCLEOTIDE SEQUENCE [LARGE SCALE GENOMIC DNA]</scope>
    <source>
        <strain evidence="2">CGMCC 4.7405</strain>
    </source>
</reference>
<gene>
    <name evidence="1" type="ORF">ACFOWZ_05845</name>
</gene>
<evidence type="ECO:0000313" key="2">
    <source>
        <dbReference type="Proteomes" id="UP001595690"/>
    </source>
</evidence>
<evidence type="ECO:0000313" key="1">
    <source>
        <dbReference type="EMBL" id="MFC3890990.1"/>
    </source>
</evidence>
<comment type="caution">
    <text evidence="1">The sequence shown here is derived from an EMBL/GenBank/DDBJ whole genome shotgun (WGS) entry which is preliminary data.</text>
</comment>